<evidence type="ECO:0000256" key="2">
    <source>
        <dbReference type="ARBA" id="ARBA00022475"/>
    </source>
</evidence>
<keyword evidence="4 6" id="KW-1133">Transmembrane helix</keyword>
<accession>A0A7X6DF66</accession>
<dbReference type="PANTHER" id="PTHR35007">
    <property type="entry name" value="INTEGRAL MEMBRANE PROTEIN-RELATED"/>
    <property type="match status" value="1"/>
</dbReference>
<keyword evidence="2" id="KW-1003">Cell membrane</keyword>
<feature type="transmembrane region" description="Helical" evidence="6">
    <location>
        <begin position="88"/>
        <end position="109"/>
    </location>
</feature>
<proteinExistence type="predicted"/>
<organism evidence="8 9">
    <name type="scientific">Ramlibacter lithotrophicus</name>
    <dbReference type="NCBI Taxonomy" id="2606681"/>
    <lineage>
        <taxon>Bacteria</taxon>
        <taxon>Pseudomonadati</taxon>
        <taxon>Pseudomonadota</taxon>
        <taxon>Betaproteobacteria</taxon>
        <taxon>Burkholderiales</taxon>
        <taxon>Comamonadaceae</taxon>
        <taxon>Ramlibacter</taxon>
    </lineage>
</organism>
<feature type="transmembrane region" description="Helical" evidence="6">
    <location>
        <begin position="6"/>
        <end position="24"/>
    </location>
</feature>
<dbReference type="EMBL" id="VTOX01000002">
    <property type="protein sequence ID" value="NKE66046.1"/>
    <property type="molecule type" value="Genomic_DNA"/>
</dbReference>
<name>A0A7X6DF66_9BURK</name>
<keyword evidence="3 6" id="KW-0812">Transmembrane</keyword>
<evidence type="ECO:0000256" key="4">
    <source>
        <dbReference type="ARBA" id="ARBA00022989"/>
    </source>
</evidence>
<keyword evidence="9" id="KW-1185">Reference proteome</keyword>
<evidence type="ECO:0000259" key="7">
    <source>
        <dbReference type="Pfam" id="PF00482"/>
    </source>
</evidence>
<dbReference type="PANTHER" id="PTHR35007:SF2">
    <property type="entry name" value="PILUS ASSEMBLE PROTEIN"/>
    <property type="match status" value="1"/>
</dbReference>
<protein>
    <submittedName>
        <fullName evidence="8">Type II secretion system F family protein</fullName>
    </submittedName>
</protein>
<dbReference type="Pfam" id="PF00482">
    <property type="entry name" value="T2SSF"/>
    <property type="match status" value="1"/>
</dbReference>
<evidence type="ECO:0000256" key="3">
    <source>
        <dbReference type="ARBA" id="ARBA00022692"/>
    </source>
</evidence>
<evidence type="ECO:0000313" key="8">
    <source>
        <dbReference type="EMBL" id="NKE66046.1"/>
    </source>
</evidence>
<sequence>MLIVPLLVFLAVSIGLAALFLWLAPTRTEQRLEAVAPSATPEASAWTETARKVAGPLAKLAVPEGEWEGSALRLRFLNAGIRHPDARLAYFAAKTVLPLVLAAAAFFWLRATSDAHGAKLLFYLMVAALVGVYLPNLVLHFAVKSRQREIFENFPDAADLMLVCVEAGLGLDAGLTKVGEEIRRKSQALAEELHLTNLEMRAGATREKSLRNLALRTGIEEIGTFATMLTQADRFGTSISDSLRVFSDDLRHKRQVRAEEAAAKVPTKMLFPLVLFIFPSVIMVVLGPAIIQVVRTLIPLFAGRG</sequence>
<gene>
    <name evidence="8" type="ORF">RAMLITH_09460</name>
</gene>
<evidence type="ECO:0000256" key="6">
    <source>
        <dbReference type="SAM" id="Phobius"/>
    </source>
</evidence>
<dbReference type="RefSeq" id="WP_168107114.1">
    <property type="nucleotide sequence ID" value="NZ_VTOX01000002.1"/>
</dbReference>
<evidence type="ECO:0000256" key="5">
    <source>
        <dbReference type="ARBA" id="ARBA00023136"/>
    </source>
</evidence>
<dbReference type="GO" id="GO:0005886">
    <property type="term" value="C:plasma membrane"/>
    <property type="evidence" value="ECO:0007669"/>
    <property type="project" value="UniProtKB-SubCell"/>
</dbReference>
<keyword evidence="5 6" id="KW-0472">Membrane</keyword>
<feature type="transmembrane region" description="Helical" evidence="6">
    <location>
        <begin position="121"/>
        <end position="143"/>
    </location>
</feature>
<dbReference type="AlphaFoldDB" id="A0A7X6DF66"/>
<reference evidence="8 9" key="1">
    <citation type="journal article" date="2020" name="Nature">
        <title>Bacterial chemolithoautotrophy via manganese oxidation.</title>
        <authorList>
            <person name="Yu H."/>
            <person name="Leadbetter J.R."/>
        </authorList>
    </citation>
    <scope>NUCLEOTIDE SEQUENCE [LARGE SCALE GENOMIC DNA]</scope>
    <source>
        <strain evidence="8 9">RBP-1</strain>
    </source>
</reference>
<comment type="caution">
    <text evidence="8">The sequence shown here is derived from an EMBL/GenBank/DDBJ whole genome shotgun (WGS) entry which is preliminary data.</text>
</comment>
<evidence type="ECO:0000313" key="9">
    <source>
        <dbReference type="Proteomes" id="UP000521868"/>
    </source>
</evidence>
<feature type="domain" description="Type II secretion system protein GspF" evidence="7">
    <location>
        <begin position="158"/>
        <end position="286"/>
    </location>
</feature>
<dbReference type="InterPro" id="IPR018076">
    <property type="entry name" value="T2SS_GspF_dom"/>
</dbReference>
<evidence type="ECO:0000256" key="1">
    <source>
        <dbReference type="ARBA" id="ARBA00004651"/>
    </source>
</evidence>
<comment type="subcellular location">
    <subcellularLocation>
        <location evidence="1">Cell membrane</location>
        <topology evidence="1">Multi-pass membrane protein</topology>
    </subcellularLocation>
</comment>
<dbReference type="Proteomes" id="UP000521868">
    <property type="component" value="Unassembled WGS sequence"/>
</dbReference>
<feature type="transmembrane region" description="Helical" evidence="6">
    <location>
        <begin position="270"/>
        <end position="291"/>
    </location>
</feature>